<dbReference type="AlphaFoldDB" id="A0A0C2YZQ6"/>
<keyword evidence="1" id="KW-1133">Transmembrane helix</keyword>
<keyword evidence="3" id="KW-1185">Reference proteome</keyword>
<reference evidence="2 3" key="1">
    <citation type="submission" date="2015-01" db="EMBL/GenBank/DDBJ databases">
        <title>Genome Sequence of Magnetospirillum magnetotacticum Strain MS-1.</title>
        <authorList>
            <person name="Marinov G.K."/>
            <person name="Smalley M.D."/>
            <person name="DeSalvo G."/>
        </authorList>
    </citation>
    <scope>NUCLEOTIDE SEQUENCE [LARGE SCALE GENOMIC DNA]</scope>
    <source>
        <strain evidence="2 3">MS-1</strain>
    </source>
</reference>
<keyword evidence="1" id="KW-0812">Transmembrane</keyword>
<organism evidence="2 3">
    <name type="scientific">Paramagnetospirillum magnetotacticum MS-1</name>
    <dbReference type="NCBI Taxonomy" id="272627"/>
    <lineage>
        <taxon>Bacteria</taxon>
        <taxon>Pseudomonadati</taxon>
        <taxon>Pseudomonadota</taxon>
        <taxon>Alphaproteobacteria</taxon>
        <taxon>Rhodospirillales</taxon>
        <taxon>Magnetospirillaceae</taxon>
        <taxon>Paramagnetospirillum</taxon>
    </lineage>
</organism>
<feature type="transmembrane region" description="Helical" evidence="1">
    <location>
        <begin position="7"/>
        <end position="34"/>
    </location>
</feature>
<name>A0A0C2YZQ6_PARME</name>
<comment type="caution">
    <text evidence="2">The sequence shown here is derived from an EMBL/GenBank/DDBJ whole genome shotgun (WGS) entry which is preliminary data.</text>
</comment>
<sequence length="74" mass="7273">MGVLPKVLGLTVAGVTVIALYLAVPVLGALFGGVADPSPAHSPLGITVYLGLALTAVFTSIVMYLASTGGSSQS</sequence>
<evidence type="ECO:0000313" key="3">
    <source>
        <dbReference type="Proteomes" id="UP000031971"/>
    </source>
</evidence>
<gene>
    <name evidence="2" type="ORF">CCC_02884</name>
</gene>
<evidence type="ECO:0000256" key="1">
    <source>
        <dbReference type="SAM" id="Phobius"/>
    </source>
</evidence>
<proteinExistence type="predicted"/>
<keyword evidence="1" id="KW-0472">Membrane</keyword>
<protein>
    <submittedName>
        <fullName evidence="2">Uncharacterized protein</fullName>
    </submittedName>
</protein>
<evidence type="ECO:0000313" key="2">
    <source>
        <dbReference type="EMBL" id="KIM00096.1"/>
    </source>
</evidence>
<dbReference type="OrthoDB" id="7360577at2"/>
<feature type="transmembrane region" description="Helical" evidence="1">
    <location>
        <begin position="46"/>
        <end position="66"/>
    </location>
</feature>
<dbReference type="Proteomes" id="UP000031971">
    <property type="component" value="Unassembled WGS sequence"/>
</dbReference>
<dbReference type="RefSeq" id="WP_041039854.1">
    <property type="nucleotide sequence ID" value="NZ_JXSL01000020.1"/>
</dbReference>
<accession>A0A0C2YZQ6</accession>
<dbReference type="STRING" id="272627.CCC_02884"/>
<dbReference type="EMBL" id="JXSL01000020">
    <property type="protein sequence ID" value="KIM00096.1"/>
    <property type="molecule type" value="Genomic_DNA"/>
</dbReference>